<comment type="caution">
    <text evidence="1">The sequence shown here is derived from an EMBL/GenBank/DDBJ whole genome shotgun (WGS) entry which is preliminary data.</text>
</comment>
<keyword evidence="2" id="KW-1185">Reference proteome</keyword>
<dbReference type="SUPFAM" id="SSF48452">
    <property type="entry name" value="TPR-like"/>
    <property type="match status" value="1"/>
</dbReference>
<dbReference type="Pfam" id="PF06041">
    <property type="entry name" value="DUF924"/>
    <property type="match status" value="1"/>
</dbReference>
<proteinExistence type="predicted"/>
<evidence type="ECO:0000313" key="2">
    <source>
        <dbReference type="Proteomes" id="UP000644699"/>
    </source>
</evidence>
<sequence length="182" mass="20342">MPALPADPQAVIAFWREAGPDRWFKADPDFDAAIRERFAELHAAAARGELDGWAATPEGALALVLVFDQFPRNLHRGTPQAFATDGQALAVARMALSRGDAERLDRDLNQFLALPLMHSEDLADQEDCVAWMERIGPDNLPFAIEHRDIVQRFGRFPHRNPILGRETTPEERRFLDDGGFAG</sequence>
<evidence type="ECO:0008006" key="3">
    <source>
        <dbReference type="Google" id="ProtNLM"/>
    </source>
</evidence>
<gene>
    <name evidence="1" type="ORF">GCM10011390_36490</name>
</gene>
<dbReference type="EMBL" id="BMIQ01000006">
    <property type="protein sequence ID" value="GGE14019.1"/>
    <property type="molecule type" value="Genomic_DNA"/>
</dbReference>
<dbReference type="Gene3D" id="1.20.58.320">
    <property type="entry name" value="TPR-like"/>
    <property type="match status" value="1"/>
</dbReference>
<evidence type="ECO:0000313" key="1">
    <source>
        <dbReference type="EMBL" id="GGE14019.1"/>
    </source>
</evidence>
<protein>
    <recommendedName>
        <fullName evidence="3">DUF924 domain-containing protein</fullName>
    </recommendedName>
</protein>
<dbReference type="RefSeq" id="WP_188911040.1">
    <property type="nucleotide sequence ID" value="NZ_BMIQ01000006.1"/>
</dbReference>
<organism evidence="1 2">
    <name type="scientific">Aureimonas endophytica</name>
    <dbReference type="NCBI Taxonomy" id="2027858"/>
    <lineage>
        <taxon>Bacteria</taxon>
        <taxon>Pseudomonadati</taxon>
        <taxon>Pseudomonadota</taxon>
        <taxon>Alphaproteobacteria</taxon>
        <taxon>Hyphomicrobiales</taxon>
        <taxon>Aurantimonadaceae</taxon>
        <taxon>Aureimonas</taxon>
    </lineage>
</organism>
<dbReference type="Proteomes" id="UP000644699">
    <property type="component" value="Unassembled WGS sequence"/>
</dbReference>
<dbReference type="InterPro" id="IPR011990">
    <property type="entry name" value="TPR-like_helical_dom_sf"/>
</dbReference>
<dbReference type="InterPro" id="IPR010323">
    <property type="entry name" value="DUF924"/>
</dbReference>
<reference evidence="1" key="2">
    <citation type="submission" date="2020-09" db="EMBL/GenBank/DDBJ databases">
        <authorList>
            <person name="Sun Q."/>
            <person name="Zhou Y."/>
        </authorList>
    </citation>
    <scope>NUCLEOTIDE SEQUENCE</scope>
    <source>
        <strain evidence="1">CGMCC 1.15367</strain>
    </source>
</reference>
<accession>A0A916ZTY0</accession>
<name>A0A916ZTY0_9HYPH</name>
<dbReference type="Gene3D" id="1.25.40.10">
    <property type="entry name" value="Tetratricopeptide repeat domain"/>
    <property type="match status" value="1"/>
</dbReference>
<dbReference type="AlphaFoldDB" id="A0A916ZTY0"/>
<reference evidence="1" key="1">
    <citation type="journal article" date="2014" name="Int. J. Syst. Evol. Microbiol.">
        <title>Complete genome sequence of Corynebacterium casei LMG S-19264T (=DSM 44701T), isolated from a smear-ripened cheese.</title>
        <authorList>
            <consortium name="US DOE Joint Genome Institute (JGI-PGF)"/>
            <person name="Walter F."/>
            <person name="Albersmeier A."/>
            <person name="Kalinowski J."/>
            <person name="Ruckert C."/>
        </authorList>
    </citation>
    <scope>NUCLEOTIDE SEQUENCE</scope>
    <source>
        <strain evidence="1">CGMCC 1.15367</strain>
    </source>
</reference>